<dbReference type="GeneID" id="10643567"/>
<dbReference type="OrthoDB" id="25344at2157"/>
<evidence type="ECO:0000259" key="1">
    <source>
        <dbReference type="Pfam" id="PF13304"/>
    </source>
</evidence>
<dbReference type="AlphaFoldDB" id="F6BCR6"/>
<dbReference type="InterPro" id="IPR051396">
    <property type="entry name" value="Bact_Antivir_Def_Nuclease"/>
</dbReference>
<dbReference type="InterPro" id="IPR027417">
    <property type="entry name" value="P-loop_NTPase"/>
</dbReference>
<name>F6BCR6_METIK</name>
<proteinExistence type="predicted"/>
<dbReference type="HOGENOM" id="CLU_063816_1_1_2"/>
<evidence type="ECO:0000313" key="2">
    <source>
        <dbReference type="EMBL" id="AEF96277.1"/>
    </source>
</evidence>
<dbReference type="GO" id="GO:0016887">
    <property type="term" value="F:ATP hydrolysis activity"/>
    <property type="evidence" value="ECO:0007669"/>
    <property type="project" value="InterPro"/>
</dbReference>
<dbReference type="EMBL" id="CP002737">
    <property type="protein sequence ID" value="AEF96277.1"/>
    <property type="molecule type" value="Genomic_DNA"/>
</dbReference>
<evidence type="ECO:0000313" key="3">
    <source>
        <dbReference type="Proteomes" id="UP000009227"/>
    </source>
</evidence>
<dbReference type="Proteomes" id="UP000009227">
    <property type="component" value="Chromosome"/>
</dbReference>
<dbReference type="CDD" id="cd00267">
    <property type="entry name" value="ABC_ATPase"/>
    <property type="match status" value="1"/>
</dbReference>
<dbReference type="SUPFAM" id="SSF52540">
    <property type="entry name" value="P-loop containing nucleoside triphosphate hydrolases"/>
    <property type="match status" value="1"/>
</dbReference>
<dbReference type="Gene3D" id="3.40.50.300">
    <property type="entry name" value="P-loop containing nucleotide triphosphate hydrolases"/>
    <property type="match status" value="1"/>
</dbReference>
<keyword evidence="3" id="KW-1185">Reference proteome</keyword>
<reference evidence="2 3" key="1">
    <citation type="submission" date="2011-05" db="EMBL/GenBank/DDBJ databases">
        <title>Complete sequence of Methanotorris igneus Kol 5.</title>
        <authorList>
            <consortium name="US DOE Joint Genome Institute"/>
            <person name="Lucas S."/>
            <person name="Han J."/>
            <person name="Lapidus A."/>
            <person name="Cheng J.-F."/>
            <person name="Goodwin L."/>
            <person name="Pitluck S."/>
            <person name="Peters L."/>
            <person name="Mikhailova N."/>
            <person name="Chertkov O."/>
            <person name="Han C."/>
            <person name="Tapia R."/>
            <person name="Land M."/>
            <person name="Hauser L."/>
            <person name="Kyrpides N."/>
            <person name="Ivanova N."/>
            <person name="Pagani I."/>
            <person name="Sieprawska-Lupa M."/>
            <person name="Whitman W."/>
            <person name="Woyke T."/>
        </authorList>
    </citation>
    <scope>NUCLEOTIDE SEQUENCE [LARGE SCALE GENOMIC DNA]</scope>
    <source>
        <strain evidence="3">DSM 5666 / JCM 11834 / Kol 5</strain>
    </source>
</reference>
<dbReference type="KEGG" id="mig:Metig_0727"/>
<dbReference type="PANTHER" id="PTHR43581">
    <property type="entry name" value="ATP/GTP PHOSPHATASE"/>
    <property type="match status" value="1"/>
</dbReference>
<gene>
    <name evidence="2" type="ordered locus">Metig_0727</name>
</gene>
<sequence>MLVNEIKNIKEFKGINKLKKPLGLGKFNILIGKNNSGKTTILESLFLFPSPGRVYKLTPHNKTILNFISGGRSGIKSLVYKYEGKGNIELNVNLNKKSHRWKITIFSEGNFEVFKDGKKCVGIYGDYLEFLKDNQKPIHGGNIEKISLDSLETVYFPYDTTFIRTLDNFLSHNEKRIIKENIHIKVANTISEVLDEKFTEIVLKKDGWYLRREDASYIHVDDMGDGVKKVVRTMLILELLKPKLILWDDFDTAMHPSMVKNLLNYLIKKDWQVVISTHSIDVLYYILDMDEDIRVITLRKTQSDILEHNTFSIEDIEDIIDANLDPRYVCQNFEI</sequence>
<dbReference type="PANTHER" id="PTHR43581:SF4">
    <property type="entry name" value="ATP_GTP PHOSPHATASE"/>
    <property type="match status" value="1"/>
</dbReference>
<dbReference type="GO" id="GO:0005524">
    <property type="term" value="F:ATP binding"/>
    <property type="evidence" value="ECO:0007669"/>
    <property type="project" value="InterPro"/>
</dbReference>
<organism evidence="3">
    <name type="scientific">Methanotorris igneus (strain DSM 5666 / JCM 11834 / Kol 5)</name>
    <dbReference type="NCBI Taxonomy" id="880724"/>
    <lineage>
        <taxon>Archaea</taxon>
        <taxon>Methanobacteriati</taxon>
        <taxon>Methanobacteriota</taxon>
        <taxon>Methanomada group</taxon>
        <taxon>Methanococci</taxon>
        <taxon>Methanococcales</taxon>
        <taxon>Methanocaldococcaceae</taxon>
        <taxon>Methanotorris</taxon>
    </lineage>
</organism>
<accession>F6BCR6</accession>
<dbReference type="InterPro" id="IPR003959">
    <property type="entry name" value="ATPase_AAA_core"/>
</dbReference>
<dbReference type="RefSeq" id="WP_013798880.1">
    <property type="nucleotide sequence ID" value="NC_015562.1"/>
</dbReference>
<dbReference type="STRING" id="880724.Metig_0727"/>
<feature type="domain" description="ATPase AAA-type core" evidence="1">
    <location>
        <begin position="150"/>
        <end position="280"/>
    </location>
</feature>
<protein>
    <recommendedName>
        <fullName evidence="1">ATPase AAA-type core domain-containing protein</fullName>
    </recommendedName>
</protein>
<dbReference type="Pfam" id="PF13304">
    <property type="entry name" value="AAA_21"/>
    <property type="match status" value="1"/>
</dbReference>